<keyword evidence="6 7" id="KW-0472">Membrane</keyword>
<evidence type="ECO:0000256" key="4">
    <source>
        <dbReference type="ARBA" id="ARBA00022692"/>
    </source>
</evidence>
<evidence type="ECO:0000256" key="6">
    <source>
        <dbReference type="ARBA" id="ARBA00023136"/>
    </source>
</evidence>
<comment type="function">
    <text evidence="7">Part of the tripartite ATP-independent periplasmic (TRAP) transport system.</text>
</comment>
<evidence type="ECO:0000256" key="3">
    <source>
        <dbReference type="ARBA" id="ARBA00022519"/>
    </source>
</evidence>
<evidence type="ECO:0000259" key="8">
    <source>
        <dbReference type="Pfam" id="PF06808"/>
    </source>
</evidence>
<sequence>MDTALIALLFIGSMLGLMALGMPMAFALVLTGASMAWALDFFDTQLLAQNLVAGIDSFPLLAVPFFILAGELMNAGGISRRIIAMAQAWVGHVRGGLGFVTIGAAVLMASMSGSALADTAALATILLPMMRAHGYPANTSAGLIASGGIIAPIIPPSMPFVIYGVTTNTSISQLFLAGIVPGIIMGVGLVIAWKLVLRGIDVQRDEKLPLAARGRATVDAFWALLMPVIIIGGMKSGLFTSTEAAVVAAFYALVVAVFVHREMSWRELHGVLVRAARTTAIVMFLCAGASVASYMVTLADLPAALAGMLGPLIEHPKLLMAVMMITLIAVGTALDLTPSILILAPVMLPVAVKAGIDPVYFGLMFVLNGAIGLITPPVGTVLNVVAGVGRMRLDQVVRGVSPFLATYLVILALFVAFPQIVTAPLAWLR</sequence>
<dbReference type="GO" id="GO:0022857">
    <property type="term" value="F:transmembrane transporter activity"/>
    <property type="evidence" value="ECO:0007669"/>
    <property type="project" value="UniProtKB-UniRule"/>
</dbReference>
<evidence type="ECO:0000313" key="9">
    <source>
        <dbReference type="EMBL" id="BAL96587.1"/>
    </source>
</evidence>
<feature type="transmembrane region" description="Helical" evidence="7">
    <location>
        <begin position="360"/>
        <end position="385"/>
    </location>
</feature>
<dbReference type="PANTHER" id="PTHR33362">
    <property type="entry name" value="SIALIC ACID TRAP TRANSPORTER PERMEASE PROTEIN SIAT-RELATED"/>
    <property type="match status" value="1"/>
</dbReference>
<evidence type="ECO:0000313" key="10">
    <source>
        <dbReference type="Proteomes" id="UP000007883"/>
    </source>
</evidence>
<proteinExistence type="inferred from homology"/>
<name>I0HUA0_RUBGI</name>
<comment type="subcellular location">
    <subcellularLocation>
        <location evidence="1 7">Cell inner membrane</location>
        <topology evidence="1 7">Multi-pass membrane protein</topology>
    </subcellularLocation>
</comment>
<dbReference type="eggNOG" id="COG1593">
    <property type="taxonomic scope" value="Bacteria"/>
</dbReference>
<dbReference type="AlphaFoldDB" id="I0HUA0"/>
<dbReference type="PATRIC" id="fig|983917.3.peg.3173"/>
<keyword evidence="4 7" id="KW-0812">Transmembrane</keyword>
<dbReference type="STRING" id="983917.RGE_32480"/>
<dbReference type="PANTHER" id="PTHR33362:SF4">
    <property type="entry name" value="2,3-DIKETO-L-GULONATE TRAP TRANSPORTER LARGE PERMEASE PROTEIN YIAN"/>
    <property type="match status" value="1"/>
</dbReference>
<evidence type="ECO:0000256" key="7">
    <source>
        <dbReference type="RuleBase" id="RU369079"/>
    </source>
</evidence>
<keyword evidence="5 7" id="KW-1133">Transmembrane helix</keyword>
<feature type="transmembrane region" description="Helical" evidence="7">
    <location>
        <begin position="141"/>
        <end position="162"/>
    </location>
</feature>
<evidence type="ECO:0000256" key="5">
    <source>
        <dbReference type="ARBA" id="ARBA00022989"/>
    </source>
</evidence>
<feature type="transmembrane region" description="Helical" evidence="7">
    <location>
        <begin position="319"/>
        <end position="348"/>
    </location>
</feature>
<feature type="transmembrane region" description="Helical" evidence="7">
    <location>
        <begin position="82"/>
        <end position="105"/>
    </location>
</feature>
<dbReference type="HOGENOM" id="CLU_019824_4_1_4"/>
<comment type="subunit">
    <text evidence="7">The complex comprises the extracytoplasmic solute receptor protein and the two transmembrane proteins.</text>
</comment>
<dbReference type="EMBL" id="AP012320">
    <property type="protein sequence ID" value="BAL96587.1"/>
    <property type="molecule type" value="Genomic_DNA"/>
</dbReference>
<evidence type="ECO:0000256" key="1">
    <source>
        <dbReference type="ARBA" id="ARBA00004429"/>
    </source>
</evidence>
<keyword evidence="3 7" id="KW-0997">Cell inner membrane</keyword>
<dbReference type="InterPro" id="IPR010656">
    <property type="entry name" value="DctM"/>
</dbReference>
<dbReference type="NCBIfam" id="TIGR00786">
    <property type="entry name" value="dctM"/>
    <property type="match status" value="1"/>
</dbReference>
<keyword evidence="2" id="KW-1003">Cell membrane</keyword>
<keyword evidence="7" id="KW-0813">Transport</keyword>
<dbReference type="KEGG" id="rge:RGE_32480"/>
<reference evidence="9 10" key="1">
    <citation type="journal article" date="2012" name="J. Bacteriol.">
        <title>Complete genome sequence of phototrophic betaproteobacterium Rubrivivax gelatinosus IL144.</title>
        <authorList>
            <person name="Nagashima S."/>
            <person name="Kamimura A."/>
            <person name="Shimizu T."/>
            <person name="Nakamura-isaki S."/>
            <person name="Aono E."/>
            <person name="Sakamoto K."/>
            <person name="Ichikawa N."/>
            <person name="Nakazawa H."/>
            <person name="Sekine M."/>
            <person name="Yamazaki S."/>
            <person name="Fujita N."/>
            <person name="Shimada K."/>
            <person name="Hanada S."/>
            <person name="Nagashima K.V.P."/>
        </authorList>
    </citation>
    <scope>NUCLEOTIDE SEQUENCE [LARGE SCALE GENOMIC DNA]</scope>
    <source>
        <strain evidence="10">NBRC 100245 / IL144</strain>
    </source>
</reference>
<protein>
    <recommendedName>
        <fullName evidence="7">TRAP transporter large permease protein</fullName>
    </recommendedName>
</protein>
<feature type="transmembrane region" description="Helical" evidence="7">
    <location>
        <begin position="280"/>
        <end position="299"/>
    </location>
</feature>
<feature type="transmembrane region" description="Helical" evidence="7">
    <location>
        <begin position="174"/>
        <end position="196"/>
    </location>
</feature>
<dbReference type="Proteomes" id="UP000007883">
    <property type="component" value="Chromosome"/>
</dbReference>
<keyword evidence="10" id="KW-1185">Reference proteome</keyword>
<feature type="transmembrane region" description="Helical" evidence="7">
    <location>
        <begin position="216"/>
        <end position="234"/>
    </location>
</feature>
<dbReference type="Pfam" id="PF06808">
    <property type="entry name" value="DctM"/>
    <property type="match status" value="1"/>
</dbReference>
<comment type="similarity">
    <text evidence="7">Belongs to the TRAP transporter large permease family.</text>
</comment>
<feature type="transmembrane region" description="Helical" evidence="7">
    <location>
        <begin position="51"/>
        <end position="70"/>
    </location>
</feature>
<dbReference type="GO" id="GO:0005886">
    <property type="term" value="C:plasma membrane"/>
    <property type="evidence" value="ECO:0007669"/>
    <property type="project" value="UniProtKB-SubCell"/>
</dbReference>
<organism evidence="9 10">
    <name type="scientific">Rubrivivax gelatinosus (strain NBRC 100245 / IL144)</name>
    <dbReference type="NCBI Taxonomy" id="983917"/>
    <lineage>
        <taxon>Bacteria</taxon>
        <taxon>Pseudomonadati</taxon>
        <taxon>Pseudomonadota</taxon>
        <taxon>Betaproteobacteria</taxon>
        <taxon>Burkholderiales</taxon>
        <taxon>Sphaerotilaceae</taxon>
        <taxon>Rubrivivax</taxon>
    </lineage>
</organism>
<gene>
    <name evidence="9" type="primary">dctM</name>
    <name evidence="9" type="ordered locus">RGE_32480</name>
</gene>
<feature type="transmembrane region" description="Helical" evidence="7">
    <location>
        <begin position="405"/>
        <end position="428"/>
    </location>
</feature>
<evidence type="ECO:0000256" key="2">
    <source>
        <dbReference type="ARBA" id="ARBA00022475"/>
    </source>
</evidence>
<dbReference type="InterPro" id="IPR004681">
    <property type="entry name" value="TRAP_DctM"/>
</dbReference>
<feature type="transmembrane region" description="Helical" evidence="7">
    <location>
        <begin position="240"/>
        <end position="259"/>
    </location>
</feature>
<feature type="domain" description="TRAP C4-dicarboxylate transport system permease DctM subunit" evidence="8">
    <location>
        <begin position="11"/>
        <end position="420"/>
    </location>
</feature>
<feature type="transmembrane region" description="Helical" evidence="7">
    <location>
        <begin position="111"/>
        <end position="129"/>
    </location>
</feature>
<accession>I0HUA0</accession>
<dbReference type="PIRSF" id="PIRSF006066">
    <property type="entry name" value="HI0050"/>
    <property type="match status" value="1"/>
</dbReference>